<gene>
    <name evidence="3" type="ORF">F2P47_05915</name>
</gene>
<dbReference type="EMBL" id="WESC01000004">
    <property type="protein sequence ID" value="KAB7741278.1"/>
    <property type="molecule type" value="Genomic_DNA"/>
</dbReference>
<feature type="region of interest" description="Disordered" evidence="1">
    <location>
        <begin position="61"/>
        <end position="82"/>
    </location>
</feature>
<sequence>MRSYRRLPQLFVMAGVLLCAAQARADEDGFSRPYVLSFKLNTESSRTNKEALRFNYWNSGRSNLGTGSGTSNSDQQANTNMNNVVQINNTLVLNGDNNTVTFDGGKVTDPTQTSTDTSQSGTNQRDLTLNPDPLNP</sequence>
<feature type="signal peptide" evidence="2">
    <location>
        <begin position="1"/>
        <end position="25"/>
    </location>
</feature>
<accession>A0A6N6VNE7</accession>
<dbReference type="RefSeq" id="WP_152215248.1">
    <property type="nucleotide sequence ID" value="NZ_JBAQYD010000116.1"/>
</dbReference>
<dbReference type="Proteomes" id="UP000468901">
    <property type="component" value="Unassembled WGS sequence"/>
</dbReference>
<feature type="chain" id="PRO_5026950463" description="Curli production assembly/transport component CsgF" evidence="2">
    <location>
        <begin position="26"/>
        <end position="136"/>
    </location>
</feature>
<evidence type="ECO:0000313" key="4">
    <source>
        <dbReference type="Proteomes" id="UP000468901"/>
    </source>
</evidence>
<protein>
    <recommendedName>
        <fullName evidence="5">Curli production assembly/transport component CsgF</fullName>
    </recommendedName>
</protein>
<evidence type="ECO:0000313" key="3">
    <source>
        <dbReference type="EMBL" id="KAB7741278.1"/>
    </source>
</evidence>
<proteinExistence type="predicted"/>
<comment type="caution">
    <text evidence="3">The sequence shown here is derived from an EMBL/GenBank/DDBJ whole genome shotgun (WGS) entry which is preliminary data.</text>
</comment>
<evidence type="ECO:0008006" key="5">
    <source>
        <dbReference type="Google" id="ProtNLM"/>
    </source>
</evidence>
<feature type="compositionally biased region" description="Low complexity" evidence="1">
    <location>
        <begin position="108"/>
        <end position="122"/>
    </location>
</feature>
<keyword evidence="4" id="KW-1185">Reference proteome</keyword>
<feature type="region of interest" description="Disordered" evidence="1">
    <location>
        <begin position="98"/>
        <end position="136"/>
    </location>
</feature>
<evidence type="ECO:0000256" key="2">
    <source>
        <dbReference type="SAM" id="SignalP"/>
    </source>
</evidence>
<reference evidence="3 4" key="1">
    <citation type="submission" date="2019-09" db="EMBL/GenBank/DDBJ databases">
        <title>Parvibaculum sedimenti sp. nov., isolated from sediment.</title>
        <authorList>
            <person name="Wang Y."/>
        </authorList>
    </citation>
    <scope>NUCLEOTIDE SEQUENCE [LARGE SCALE GENOMIC DNA]</scope>
    <source>
        <strain evidence="3 4">HXT-9</strain>
    </source>
</reference>
<dbReference type="AlphaFoldDB" id="A0A6N6VNE7"/>
<keyword evidence="2" id="KW-0732">Signal</keyword>
<evidence type="ECO:0000256" key="1">
    <source>
        <dbReference type="SAM" id="MobiDB-lite"/>
    </source>
</evidence>
<name>A0A6N6VNE7_9HYPH</name>
<organism evidence="3 4">
    <name type="scientific">Parvibaculum sedimenti</name>
    <dbReference type="NCBI Taxonomy" id="2608632"/>
    <lineage>
        <taxon>Bacteria</taxon>
        <taxon>Pseudomonadati</taxon>
        <taxon>Pseudomonadota</taxon>
        <taxon>Alphaproteobacteria</taxon>
        <taxon>Hyphomicrobiales</taxon>
        <taxon>Parvibaculaceae</taxon>
        <taxon>Parvibaculum</taxon>
    </lineage>
</organism>